<organism evidence="1 2">
    <name type="scientific">Panagrolaimus sp. PS1159</name>
    <dbReference type="NCBI Taxonomy" id="55785"/>
    <lineage>
        <taxon>Eukaryota</taxon>
        <taxon>Metazoa</taxon>
        <taxon>Ecdysozoa</taxon>
        <taxon>Nematoda</taxon>
        <taxon>Chromadorea</taxon>
        <taxon>Rhabditida</taxon>
        <taxon>Tylenchina</taxon>
        <taxon>Panagrolaimomorpha</taxon>
        <taxon>Panagrolaimoidea</taxon>
        <taxon>Panagrolaimidae</taxon>
        <taxon>Panagrolaimus</taxon>
    </lineage>
</organism>
<proteinExistence type="predicted"/>
<dbReference type="WBParaSite" id="PS1159_v2.g11364.t3">
    <property type="protein sequence ID" value="PS1159_v2.g11364.t3"/>
    <property type="gene ID" value="PS1159_v2.g11364"/>
</dbReference>
<sequence>LELEDAEAAKANALKEKTTLENELNELRCQLEILTSAKKLVDDKNMVLLKERNNLKLLFDEQNDQFKELVKKYKAHIQQSQMDSITLTANSDTIAQLEATIAQLEATVRKLNDELATVTEDYQKRCNNTVDIREHNRLLLKLRDIEAKLNVEQAQRQNADSRIESYRDELESAQDQLGEAQQYRDKEIEATRKAVKERLEAESQIKDLRRKLDIFVTDLDKARAKYDQNEQELRKAQNDLKISQKRIEELQAALYSEISLEGDSESDDEAMGGDSIGDEDDSELPIGDLRPLRNSTPKDQYNGVFA</sequence>
<evidence type="ECO:0000313" key="2">
    <source>
        <dbReference type="WBParaSite" id="PS1159_v2.g11364.t3"/>
    </source>
</evidence>
<name>A0AC35EWI6_9BILA</name>
<evidence type="ECO:0000313" key="1">
    <source>
        <dbReference type="Proteomes" id="UP000887580"/>
    </source>
</evidence>
<accession>A0AC35EWI6</accession>
<dbReference type="Proteomes" id="UP000887580">
    <property type="component" value="Unplaced"/>
</dbReference>
<protein>
    <submittedName>
        <fullName evidence="2">Myosin heavy chain</fullName>
    </submittedName>
</protein>
<reference evidence="2" key="1">
    <citation type="submission" date="2022-11" db="UniProtKB">
        <authorList>
            <consortium name="WormBaseParasite"/>
        </authorList>
    </citation>
    <scope>IDENTIFICATION</scope>
</reference>